<comment type="caution">
    <text evidence="2">The sequence shown here is derived from an EMBL/GenBank/DDBJ whole genome shotgun (WGS) entry which is preliminary data.</text>
</comment>
<dbReference type="RefSeq" id="WP_124195207.1">
    <property type="nucleotide sequence ID" value="NZ_REGA01000005.1"/>
</dbReference>
<dbReference type="EMBL" id="REGA01000005">
    <property type="protein sequence ID" value="RQG95552.1"/>
    <property type="molecule type" value="Genomic_DNA"/>
</dbReference>
<evidence type="ECO:0000256" key="1">
    <source>
        <dbReference type="SAM" id="MobiDB-lite"/>
    </source>
</evidence>
<name>A0A3N6NAB8_NATCH</name>
<dbReference type="AlphaFoldDB" id="A0A3N6NAB8"/>
<reference evidence="2 3" key="1">
    <citation type="submission" date="2018-10" db="EMBL/GenBank/DDBJ databases">
        <title>Natrarchaeobius chitinivorans gen. nov., sp. nov., and Natrarchaeobius haloalkaliphilus sp. nov., alkaliphilic, chitin-utilizing haloarchaea from hypersaline alkaline lakes.</title>
        <authorList>
            <person name="Sorokin D.Y."/>
            <person name="Elcheninov A.G."/>
            <person name="Kostrikina N.A."/>
            <person name="Bale N.J."/>
            <person name="Sinninghe Damste J.S."/>
            <person name="Khijniak T.V."/>
            <person name="Kublanov I.V."/>
            <person name="Toshchakov S.V."/>
        </authorList>
    </citation>
    <scope>NUCLEOTIDE SEQUENCE [LARGE SCALE GENOMIC DNA]</scope>
    <source>
        <strain evidence="2 3">AArcht4T</strain>
    </source>
</reference>
<gene>
    <name evidence="2" type="ORF">EA473_08540</name>
</gene>
<protein>
    <submittedName>
        <fullName evidence="2">Uncharacterized protein</fullName>
    </submittedName>
</protein>
<feature type="region of interest" description="Disordered" evidence="1">
    <location>
        <begin position="1"/>
        <end position="28"/>
    </location>
</feature>
<dbReference type="OrthoDB" id="196086at2157"/>
<organism evidence="2 3">
    <name type="scientific">Natrarchaeobius chitinivorans</name>
    <dbReference type="NCBI Taxonomy" id="1679083"/>
    <lineage>
        <taxon>Archaea</taxon>
        <taxon>Methanobacteriati</taxon>
        <taxon>Methanobacteriota</taxon>
        <taxon>Stenosarchaea group</taxon>
        <taxon>Halobacteria</taxon>
        <taxon>Halobacteriales</taxon>
        <taxon>Natrialbaceae</taxon>
        <taxon>Natrarchaeobius</taxon>
    </lineage>
</organism>
<sequence length="82" mass="9257">MDDSDEPPGSDSDMVVNRGETYDHAEHGQVEVTGIWKGVEQVDKARHTDEKDVFIVRYSAEINGEEVDELTDTLDEFLESVE</sequence>
<dbReference type="Proteomes" id="UP000282323">
    <property type="component" value="Unassembled WGS sequence"/>
</dbReference>
<accession>A0A3N6NAB8</accession>
<proteinExistence type="predicted"/>
<evidence type="ECO:0000313" key="3">
    <source>
        <dbReference type="Proteomes" id="UP000282323"/>
    </source>
</evidence>
<evidence type="ECO:0000313" key="2">
    <source>
        <dbReference type="EMBL" id="RQG95552.1"/>
    </source>
</evidence>
<keyword evidence="3" id="KW-1185">Reference proteome</keyword>